<keyword evidence="1" id="KW-0805">Transcription regulation</keyword>
<evidence type="ECO:0000256" key="1">
    <source>
        <dbReference type="ARBA" id="ARBA00023015"/>
    </source>
</evidence>
<dbReference type="InterPro" id="IPR009057">
    <property type="entry name" value="Homeodomain-like_sf"/>
</dbReference>
<evidence type="ECO:0000256" key="2">
    <source>
        <dbReference type="ARBA" id="ARBA00023125"/>
    </source>
</evidence>
<comment type="caution">
    <text evidence="5">The sequence shown here is derived from an EMBL/GenBank/DDBJ whole genome shotgun (WGS) entry which is preliminary data.</text>
</comment>
<feature type="domain" description="HTH araC/xylS-type" evidence="4">
    <location>
        <begin position="15"/>
        <end position="114"/>
    </location>
</feature>
<dbReference type="FunFam" id="1.10.10.60:FF:000284">
    <property type="entry name" value="Two-component system sensor histidine kinase/response regulator"/>
    <property type="match status" value="1"/>
</dbReference>
<evidence type="ECO:0000259" key="4">
    <source>
        <dbReference type="PROSITE" id="PS01124"/>
    </source>
</evidence>
<dbReference type="PANTHER" id="PTHR43280">
    <property type="entry name" value="ARAC-FAMILY TRANSCRIPTIONAL REGULATOR"/>
    <property type="match status" value="1"/>
</dbReference>
<dbReference type="SUPFAM" id="SSF46689">
    <property type="entry name" value="Homeodomain-like"/>
    <property type="match status" value="1"/>
</dbReference>
<gene>
    <name evidence="5" type="ORF">K8V40_01970</name>
</gene>
<dbReference type="PROSITE" id="PS01124">
    <property type="entry name" value="HTH_ARAC_FAMILY_2"/>
    <property type="match status" value="1"/>
</dbReference>
<dbReference type="Pfam" id="PF12833">
    <property type="entry name" value="HTH_18"/>
    <property type="match status" value="1"/>
</dbReference>
<evidence type="ECO:0000256" key="3">
    <source>
        <dbReference type="ARBA" id="ARBA00023163"/>
    </source>
</evidence>
<dbReference type="Gene3D" id="1.10.10.60">
    <property type="entry name" value="Homeodomain-like"/>
    <property type="match status" value="2"/>
</dbReference>
<protein>
    <submittedName>
        <fullName evidence="5">AraC family transcriptional regulator</fullName>
    </submittedName>
</protein>
<dbReference type="Proteomes" id="UP000722357">
    <property type="component" value="Unassembled WGS sequence"/>
</dbReference>
<reference evidence="5" key="2">
    <citation type="submission" date="2021-09" db="EMBL/GenBank/DDBJ databases">
        <authorList>
            <person name="Gilroy R."/>
        </authorList>
    </citation>
    <scope>NUCLEOTIDE SEQUENCE</scope>
    <source>
        <strain evidence="5">9794</strain>
    </source>
</reference>
<evidence type="ECO:0000313" key="5">
    <source>
        <dbReference type="EMBL" id="HJF80406.1"/>
    </source>
</evidence>
<dbReference type="EMBL" id="DYWE01000022">
    <property type="protein sequence ID" value="HJF80406.1"/>
    <property type="molecule type" value="Genomic_DNA"/>
</dbReference>
<dbReference type="InterPro" id="IPR018060">
    <property type="entry name" value="HTH_AraC"/>
</dbReference>
<name>A0A921HIX1_9BACT</name>
<dbReference type="PROSITE" id="PS00041">
    <property type="entry name" value="HTH_ARAC_FAMILY_1"/>
    <property type="match status" value="1"/>
</dbReference>
<dbReference type="GO" id="GO:0043565">
    <property type="term" value="F:sequence-specific DNA binding"/>
    <property type="evidence" value="ECO:0007669"/>
    <property type="project" value="InterPro"/>
</dbReference>
<dbReference type="AlphaFoldDB" id="A0A921HIX1"/>
<proteinExistence type="predicted"/>
<dbReference type="GO" id="GO:0003700">
    <property type="term" value="F:DNA-binding transcription factor activity"/>
    <property type="evidence" value="ECO:0007669"/>
    <property type="project" value="InterPro"/>
</dbReference>
<dbReference type="PRINTS" id="PR00032">
    <property type="entry name" value="HTHARAC"/>
</dbReference>
<evidence type="ECO:0000313" key="6">
    <source>
        <dbReference type="Proteomes" id="UP000722357"/>
    </source>
</evidence>
<accession>A0A921HIX1</accession>
<dbReference type="InterPro" id="IPR018062">
    <property type="entry name" value="HTH_AraC-typ_CS"/>
</dbReference>
<organism evidence="5 6">
    <name type="scientific">Phocaeicola plebeius</name>
    <dbReference type="NCBI Taxonomy" id="310297"/>
    <lineage>
        <taxon>Bacteria</taxon>
        <taxon>Pseudomonadati</taxon>
        <taxon>Bacteroidota</taxon>
        <taxon>Bacteroidia</taxon>
        <taxon>Bacteroidales</taxon>
        <taxon>Bacteroidaceae</taxon>
        <taxon>Phocaeicola</taxon>
    </lineage>
</organism>
<reference evidence="5" key="1">
    <citation type="journal article" date="2021" name="PeerJ">
        <title>Extensive microbial diversity within the chicken gut microbiome revealed by metagenomics and culture.</title>
        <authorList>
            <person name="Gilroy R."/>
            <person name="Ravi A."/>
            <person name="Getino M."/>
            <person name="Pursley I."/>
            <person name="Horton D.L."/>
            <person name="Alikhan N.F."/>
            <person name="Baker D."/>
            <person name="Gharbi K."/>
            <person name="Hall N."/>
            <person name="Watson M."/>
            <person name="Adriaenssens E.M."/>
            <person name="Foster-Nyarko E."/>
            <person name="Jarju S."/>
            <person name="Secka A."/>
            <person name="Antonio M."/>
            <person name="Oren A."/>
            <person name="Chaudhuri R.R."/>
            <person name="La Ragione R."/>
            <person name="Hildebrand F."/>
            <person name="Pallen M.J."/>
        </authorList>
    </citation>
    <scope>NUCLEOTIDE SEQUENCE</scope>
    <source>
        <strain evidence="5">9794</strain>
    </source>
</reference>
<sequence length="121" mass="14008">MSDITSSSLDESFIQKTIKTVEEHIENPQFSVEELSSIIGMSRSNLYNKLMSITGSSPSEFIRIIRLKKSLKLLEKTQMTVAEVAYKVGFNTPKIFTHYFKEEYKMTPTEYRKQKEQSPQS</sequence>
<dbReference type="SMART" id="SM00342">
    <property type="entry name" value="HTH_ARAC"/>
    <property type="match status" value="1"/>
</dbReference>
<dbReference type="InterPro" id="IPR020449">
    <property type="entry name" value="Tscrpt_reg_AraC-type_HTH"/>
</dbReference>
<keyword evidence="2" id="KW-0238">DNA-binding</keyword>
<keyword evidence="3" id="KW-0804">Transcription</keyword>
<dbReference type="PANTHER" id="PTHR43280:SF2">
    <property type="entry name" value="HTH-TYPE TRANSCRIPTIONAL REGULATOR EXSA"/>
    <property type="match status" value="1"/>
</dbReference>